<reference evidence="13" key="1">
    <citation type="submission" date="2020-07" db="EMBL/GenBank/DDBJ databases">
        <title>Multicomponent nature underlies the extraordinary mechanical properties of spider dragline silk.</title>
        <authorList>
            <person name="Kono N."/>
            <person name="Nakamura H."/>
            <person name="Mori M."/>
            <person name="Yoshida Y."/>
            <person name="Ohtoshi R."/>
            <person name="Malay A.D."/>
            <person name="Moran D.A.P."/>
            <person name="Tomita M."/>
            <person name="Numata K."/>
            <person name="Arakawa K."/>
        </authorList>
    </citation>
    <scope>NUCLEOTIDE SEQUENCE</scope>
</reference>
<proteinExistence type="inferred from homology"/>
<dbReference type="Proteomes" id="UP000887116">
    <property type="component" value="Unassembled WGS sequence"/>
</dbReference>
<dbReference type="GO" id="GO:0032021">
    <property type="term" value="C:NELF complex"/>
    <property type="evidence" value="ECO:0007669"/>
    <property type="project" value="InterPro"/>
</dbReference>
<dbReference type="InterPro" id="IPR012677">
    <property type="entry name" value="Nucleotide-bd_a/b_plait_sf"/>
</dbReference>
<dbReference type="SUPFAM" id="SSF54928">
    <property type="entry name" value="RNA-binding domain, RBD"/>
    <property type="match status" value="2"/>
</dbReference>
<keyword evidence="14" id="KW-1185">Reference proteome</keyword>
<dbReference type="PANTHER" id="PTHR17250:SF0">
    <property type="entry name" value="NEGATIVE ELONGATION FACTOR E"/>
    <property type="match status" value="1"/>
</dbReference>
<evidence type="ECO:0000256" key="8">
    <source>
        <dbReference type="ARBA" id="ARBA00023015"/>
    </source>
</evidence>
<evidence type="ECO:0000256" key="9">
    <source>
        <dbReference type="ARBA" id="ARBA00023163"/>
    </source>
</evidence>
<evidence type="ECO:0000256" key="7">
    <source>
        <dbReference type="ARBA" id="ARBA00022884"/>
    </source>
</evidence>
<accession>A0A8X6LWJ4</accession>
<keyword evidence="9" id="KW-0804">Transcription</keyword>
<evidence type="ECO:0000313" key="14">
    <source>
        <dbReference type="Proteomes" id="UP000887116"/>
    </source>
</evidence>
<dbReference type="PANTHER" id="PTHR17250">
    <property type="entry name" value="NEGATIVE ELONGATION FACTOR E"/>
    <property type="match status" value="1"/>
</dbReference>
<dbReference type="AlphaFoldDB" id="A0A8X6LWJ4"/>
<comment type="caution">
    <text evidence="13">The sequence shown here is derived from an EMBL/GenBank/DDBJ whole genome shotgun (WGS) entry which is preliminary data.</text>
</comment>
<dbReference type="InterPro" id="IPR035979">
    <property type="entry name" value="RBD_domain_sf"/>
</dbReference>
<evidence type="ECO:0000259" key="12">
    <source>
        <dbReference type="PROSITE" id="PS50102"/>
    </source>
</evidence>
<evidence type="ECO:0000256" key="11">
    <source>
        <dbReference type="PROSITE-ProRule" id="PRU00176"/>
    </source>
</evidence>
<dbReference type="GO" id="GO:0034244">
    <property type="term" value="P:negative regulation of transcription elongation by RNA polymerase II"/>
    <property type="evidence" value="ECO:0007669"/>
    <property type="project" value="TreeGrafter"/>
</dbReference>
<protein>
    <recommendedName>
        <fullName evidence="4">Negative elongation factor E</fullName>
    </recommendedName>
</protein>
<keyword evidence="8" id="KW-0805">Transcription regulation</keyword>
<feature type="domain" description="RRM" evidence="12">
    <location>
        <begin position="123"/>
        <end position="193"/>
    </location>
</feature>
<gene>
    <name evidence="13" type="primary">AVEN_40359_1</name>
    <name evidence="13" type="ORF">TNCT_274981</name>
</gene>
<organism evidence="13 14">
    <name type="scientific">Trichonephila clavata</name>
    <name type="common">Joro spider</name>
    <name type="synonym">Nephila clavata</name>
    <dbReference type="NCBI Taxonomy" id="2740835"/>
    <lineage>
        <taxon>Eukaryota</taxon>
        <taxon>Metazoa</taxon>
        <taxon>Ecdysozoa</taxon>
        <taxon>Arthropoda</taxon>
        <taxon>Chelicerata</taxon>
        <taxon>Arachnida</taxon>
        <taxon>Araneae</taxon>
        <taxon>Araneomorphae</taxon>
        <taxon>Entelegynae</taxon>
        <taxon>Araneoidea</taxon>
        <taxon>Nephilidae</taxon>
        <taxon>Trichonephila</taxon>
    </lineage>
</organism>
<dbReference type="CDD" id="cd00590">
    <property type="entry name" value="RRM_SF"/>
    <property type="match status" value="1"/>
</dbReference>
<dbReference type="GO" id="GO:0005694">
    <property type="term" value="C:chromosome"/>
    <property type="evidence" value="ECO:0007669"/>
    <property type="project" value="UniProtKB-SubCell"/>
</dbReference>
<evidence type="ECO:0000256" key="10">
    <source>
        <dbReference type="ARBA" id="ARBA00023242"/>
    </source>
</evidence>
<feature type="domain" description="RRM" evidence="12">
    <location>
        <begin position="221"/>
        <end position="299"/>
    </location>
</feature>
<keyword evidence="7 11" id="KW-0694">RNA-binding</keyword>
<name>A0A8X6LWJ4_TRICU</name>
<dbReference type="OrthoDB" id="21467at2759"/>
<dbReference type="InterPro" id="IPR033102">
    <property type="entry name" value="NELFE"/>
</dbReference>
<evidence type="ECO:0000313" key="13">
    <source>
        <dbReference type="EMBL" id="GFR24655.1"/>
    </source>
</evidence>
<comment type="subcellular location">
    <subcellularLocation>
        <location evidence="2">Chromosome</location>
    </subcellularLocation>
    <subcellularLocation>
        <location evidence="1">Nucleus</location>
    </subcellularLocation>
</comment>
<comment type="similarity">
    <text evidence="3">Belongs to the RRM NELF-E family.</text>
</comment>
<keyword evidence="5" id="KW-0158">Chromosome</keyword>
<dbReference type="EMBL" id="BMAO01038398">
    <property type="protein sequence ID" value="GFR24655.1"/>
    <property type="molecule type" value="Genomic_DNA"/>
</dbReference>
<dbReference type="Pfam" id="PF00076">
    <property type="entry name" value="RRM_1"/>
    <property type="match status" value="2"/>
</dbReference>
<dbReference type="InterPro" id="IPR000504">
    <property type="entry name" value="RRM_dom"/>
</dbReference>
<evidence type="ECO:0000256" key="5">
    <source>
        <dbReference type="ARBA" id="ARBA00022454"/>
    </source>
</evidence>
<dbReference type="Gene3D" id="3.30.70.330">
    <property type="match status" value="2"/>
</dbReference>
<evidence type="ECO:0000256" key="4">
    <source>
        <dbReference type="ARBA" id="ARBA00014464"/>
    </source>
</evidence>
<evidence type="ECO:0000256" key="1">
    <source>
        <dbReference type="ARBA" id="ARBA00004123"/>
    </source>
</evidence>
<keyword evidence="6" id="KW-0678">Repressor</keyword>
<dbReference type="GO" id="GO:0003723">
    <property type="term" value="F:RNA binding"/>
    <property type="evidence" value="ECO:0007669"/>
    <property type="project" value="UniProtKB-UniRule"/>
</dbReference>
<keyword evidence="10" id="KW-0539">Nucleus</keyword>
<evidence type="ECO:0000256" key="2">
    <source>
        <dbReference type="ARBA" id="ARBA00004286"/>
    </source>
</evidence>
<sequence length="327" mass="37518">MKKLKCSIEFPEEFTDEERELKSKYRILRKLKAELSSIEKKEILKEETDTFESAYRSNEITQDRLKKNAAEILKASGGAKKTHNSGKETKDFKRASKQFGEMRVGQKRCAMGEFTPESESQPRSVIVRGHNLTYAELQKSFDEVGDIWKIRVDQDNQSAIVTFKDFKSACLAVDTFHGKFVEGKQFSVDLMKKRNTTWTEISTADAKNKKHKYDSRGRDKCTVHVSYNGKLTMQDMRSIFNNVGKIEKIYISSLNHTSTSTNPFAFVTFEYEDEARRAVDEKHGTVFNGILLKVSPQKVVFNDSSVCQNLPQEKDSRGIVSFDYEAF</sequence>
<dbReference type="PROSITE" id="PS50102">
    <property type="entry name" value="RRM"/>
    <property type="match status" value="2"/>
</dbReference>
<evidence type="ECO:0000256" key="3">
    <source>
        <dbReference type="ARBA" id="ARBA00006120"/>
    </source>
</evidence>
<evidence type="ECO:0000256" key="6">
    <source>
        <dbReference type="ARBA" id="ARBA00022491"/>
    </source>
</evidence>
<dbReference type="SMART" id="SM00360">
    <property type="entry name" value="RRM"/>
    <property type="match status" value="2"/>
</dbReference>